<evidence type="ECO:0000256" key="1">
    <source>
        <dbReference type="ARBA" id="ARBA00006351"/>
    </source>
</evidence>
<comment type="similarity">
    <text evidence="1">Belongs to the glycosyltransferase 8 family.</text>
</comment>
<dbReference type="GO" id="GO:0016757">
    <property type="term" value="F:glycosyltransferase activity"/>
    <property type="evidence" value="ECO:0007669"/>
    <property type="project" value="UniProtKB-KW"/>
</dbReference>
<dbReference type="PANTHER" id="PTHR13778:SF47">
    <property type="entry name" value="LIPOPOLYSACCHARIDE 1,3-GALACTOSYLTRANSFERASE"/>
    <property type="match status" value="1"/>
</dbReference>
<dbReference type="InterPro" id="IPR029063">
    <property type="entry name" value="SAM-dependent_MTases_sf"/>
</dbReference>
<keyword evidence="6" id="KW-1185">Reference proteome</keyword>
<dbReference type="SUPFAM" id="SSF53335">
    <property type="entry name" value="S-adenosyl-L-methionine-dependent methyltransferases"/>
    <property type="match status" value="1"/>
</dbReference>
<dbReference type="InterPro" id="IPR029044">
    <property type="entry name" value="Nucleotide-diphossugar_trans"/>
</dbReference>
<keyword evidence="3 5" id="KW-0808">Transferase</keyword>
<dbReference type="InterPro" id="IPR002495">
    <property type="entry name" value="Glyco_trans_8"/>
</dbReference>
<dbReference type="Pfam" id="PF01501">
    <property type="entry name" value="Glyco_transf_8"/>
    <property type="match status" value="1"/>
</dbReference>
<keyword evidence="4" id="KW-0479">Metal-binding</keyword>
<evidence type="ECO:0000256" key="4">
    <source>
        <dbReference type="ARBA" id="ARBA00022723"/>
    </source>
</evidence>
<evidence type="ECO:0000256" key="2">
    <source>
        <dbReference type="ARBA" id="ARBA00022676"/>
    </source>
</evidence>
<gene>
    <name evidence="5" type="ORF">PHACADRAFT_137435</name>
</gene>
<reference evidence="5 6" key="1">
    <citation type="journal article" date="2012" name="BMC Genomics">
        <title>Comparative genomics of the white-rot fungi, Phanerochaete carnosa and P. chrysosporium, to elucidate the genetic basis of the distinct wood types they colonize.</title>
        <authorList>
            <person name="Suzuki H."/>
            <person name="MacDonald J."/>
            <person name="Syed K."/>
            <person name="Salamov A."/>
            <person name="Hori C."/>
            <person name="Aerts A."/>
            <person name="Henrissat B."/>
            <person name="Wiebenga A."/>
            <person name="vanKuyk P.A."/>
            <person name="Barry K."/>
            <person name="Lindquist E."/>
            <person name="LaButti K."/>
            <person name="Lapidus A."/>
            <person name="Lucas S."/>
            <person name="Coutinho P."/>
            <person name="Gong Y."/>
            <person name="Samejima M."/>
            <person name="Mahadevan R."/>
            <person name="Abou-Zaid M."/>
            <person name="de Vries R.P."/>
            <person name="Igarashi K."/>
            <person name="Yadav J.S."/>
            <person name="Grigoriev I.V."/>
            <person name="Master E.R."/>
        </authorList>
    </citation>
    <scope>NUCLEOTIDE SEQUENCE [LARGE SCALE GENOMIC DNA]</scope>
    <source>
        <strain evidence="5 6">HHB-10118-sp</strain>
    </source>
</reference>
<dbReference type="InterPro" id="IPR050748">
    <property type="entry name" value="Glycosyltrans_8_dom-fam"/>
</dbReference>
<dbReference type="EMBL" id="JH930469">
    <property type="protein sequence ID" value="EKM59540.1"/>
    <property type="molecule type" value="Genomic_DNA"/>
</dbReference>
<name>K5WJF6_PHACS</name>
<accession>K5WJF6</accession>
<dbReference type="HOGENOM" id="CLU_038385_0_0_1"/>
<dbReference type="Gene3D" id="3.40.50.150">
    <property type="entry name" value="Vaccinia Virus protein VP39"/>
    <property type="match status" value="1"/>
</dbReference>
<organism evidence="5 6">
    <name type="scientific">Phanerochaete carnosa (strain HHB-10118-sp)</name>
    <name type="common">White-rot fungus</name>
    <name type="synonym">Peniophora carnosa</name>
    <dbReference type="NCBI Taxonomy" id="650164"/>
    <lineage>
        <taxon>Eukaryota</taxon>
        <taxon>Fungi</taxon>
        <taxon>Dikarya</taxon>
        <taxon>Basidiomycota</taxon>
        <taxon>Agaricomycotina</taxon>
        <taxon>Agaricomycetes</taxon>
        <taxon>Polyporales</taxon>
        <taxon>Phanerochaetaceae</taxon>
        <taxon>Phanerochaete</taxon>
    </lineage>
</organism>
<evidence type="ECO:0000313" key="5">
    <source>
        <dbReference type="EMBL" id="EKM59540.1"/>
    </source>
</evidence>
<dbReference type="AlphaFoldDB" id="K5WJF6"/>
<dbReference type="SUPFAM" id="SSF53448">
    <property type="entry name" value="Nucleotide-diphospho-sugar transferases"/>
    <property type="match status" value="1"/>
</dbReference>
<dbReference type="Gene3D" id="3.90.550.10">
    <property type="entry name" value="Spore Coat Polysaccharide Biosynthesis Protein SpsA, Chain A"/>
    <property type="match status" value="1"/>
</dbReference>
<protein>
    <submittedName>
        <fullName evidence="5">Glycosyltransferase family 8 protein</fullName>
    </submittedName>
</protein>
<evidence type="ECO:0000313" key="6">
    <source>
        <dbReference type="Proteomes" id="UP000008370"/>
    </source>
</evidence>
<dbReference type="RefSeq" id="XP_007392099.1">
    <property type="nucleotide sequence ID" value="XM_007392037.1"/>
</dbReference>
<dbReference type="Pfam" id="PF13578">
    <property type="entry name" value="Methyltransf_24"/>
    <property type="match status" value="1"/>
</dbReference>
<dbReference type="STRING" id="650164.K5WJF6"/>
<evidence type="ECO:0000256" key="3">
    <source>
        <dbReference type="ARBA" id="ARBA00022679"/>
    </source>
</evidence>
<dbReference type="CDD" id="cd04194">
    <property type="entry name" value="GT8_A4GalT_like"/>
    <property type="match status" value="1"/>
</dbReference>
<sequence>MVSSHTWERYGRSLAAPQSADTVNGLLLASSESAATGCTDANYVFTPTQDWFSFNEDRWRSLFPLVKSTAPRALEIGSWEGRSAVFLLTELCARGGSLTCIDHFDLMQTAAGRERYEKVVRNLSMTGKPFRVMEGFSTPMLMTILQEEMTAIQPGFDWIYVDGSHEADDTFLDAEMAWRLARKGAVIIFDDYRWDKEPEDSDHHPKRGIDTFMTLHAAQFDVISSPTEYQMILQKKSEMRIGFLVKGATSPETPIYHDLHIVLTIDSAFAMPAAVAIQSILSQTTGRITLYIVDLGLSSSDRARLRRLAAADSPLDVTMVFLSLPEDDPLGGMGPTWAKIAMIPQTVLPVERVLYLDADVLVRADLRALWNTDLGGKPIGATADVGHPMGHADVERGPYFNAGVLLLDLAKVRAVLRELFDACRQRKDSLHRDQDALNVVFRDEWHPLDLKWNAQGLGTYADSVSVDRDAMDVAAMKADPAVVHFTGPVNPGMAEVLNPYVQPYTSKPWGYAGAPGHPFAGEWWSALETTDWRGWRGSTEYSEYCVQKREDAERAGVDAFQQRIGGSRA</sequence>
<dbReference type="GO" id="GO:0046872">
    <property type="term" value="F:metal ion binding"/>
    <property type="evidence" value="ECO:0007669"/>
    <property type="project" value="UniProtKB-KW"/>
</dbReference>
<dbReference type="PANTHER" id="PTHR13778">
    <property type="entry name" value="GLYCOSYLTRANSFERASE 8 DOMAIN-CONTAINING PROTEIN"/>
    <property type="match status" value="1"/>
</dbReference>
<proteinExistence type="inferred from homology"/>
<dbReference type="Proteomes" id="UP000008370">
    <property type="component" value="Unassembled WGS sequence"/>
</dbReference>
<keyword evidence="2" id="KW-0328">Glycosyltransferase</keyword>
<dbReference type="OrthoDB" id="2014201at2759"/>
<dbReference type="KEGG" id="pco:PHACADRAFT_137435"/>
<dbReference type="GeneID" id="18908388"/>
<dbReference type="InParanoid" id="K5WJF6"/>